<gene>
    <name evidence="2" type="ORF">AOA14_20020</name>
</gene>
<evidence type="ECO:0008006" key="4">
    <source>
        <dbReference type="Google" id="ProtNLM"/>
    </source>
</evidence>
<geneLocation type="plasmid" evidence="2">
    <name>unnamed</name>
</geneLocation>
<accession>A0A142W3Q2</accession>
<keyword evidence="2" id="KW-0614">Plasmid</keyword>
<organism evidence="2 3">
    <name type="scientific">Sphingopyxis terrae subsp. terrae NBRC 15098</name>
    <dbReference type="NCBI Taxonomy" id="1219058"/>
    <lineage>
        <taxon>Bacteria</taxon>
        <taxon>Pseudomonadati</taxon>
        <taxon>Pseudomonadota</taxon>
        <taxon>Alphaproteobacteria</taxon>
        <taxon>Sphingomonadales</taxon>
        <taxon>Sphingomonadaceae</taxon>
        <taxon>Sphingopyxis</taxon>
    </lineage>
</organism>
<feature type="region of interest" description="Disordered" evidence="1">
    <location>
        <begin position="176"/>
        <end position="199"/>
    </location>
</feature>
<proteinExistence type="predicted"/>
<reference evidence="3" key="1">
    <citation type="submission" date="2015-11" db="EMBL/GenBank/DDBJ databases">
        <title>Complete genome sequence of a polyethylene glycol-degrading strain Sphingopyxis terrae strain 203-1 (NBRC 15098).</title>
        <authorList>
            <person name="Yoshiyuki O."/>
            <person name="Shouta N."/>
            <person name="Nagata Y."/>
            <person name="Numata M."/>
            <person name="Tsuchikane K."/>
            <person name="Hosoyama A."/>
            <person name="Yamazoe A."/>
            <person name="Tsuda M."/>
            <person name="Fujita N."/>
            <person name="Kawai F."/>
        </authorList>
    </citation>
    <scope>NUCLEOTIDE SEQUENCE [LARGE SCALE GENOMIC DNA]</scope>
    <source>
        <strain evidence="3">203-1</strain>
        <plasmid evidence="3">Plasmid</plasmid>
    </source>
</reference>
<dbReference type="KEGG" id="ster:AOA14_20020"/>
<protein>
    <recommendedName>
        <fullName evidence="4">Inovirus Gp2 family protein</fullName>
    </recommendedName>
</protein>
<evidence type="ECO:0000313" key="3">
    <source>
        <dbReference type="Proteomes" id="UP000076234"/>
    </source>
</evidence>
<name>A0A142W3Q2_9SPHN</name>
<evidence type="ECO:0000313" key="2">
    <source>
        <dbReference type="EMBL" id="AMU96690.1"/>
    </source>
</evidence>
<dbReference type="EMBL" id="CP013343">
    <property type="protein sequence ID" value="AMU96690.1"/>
    <property type="molecule type" value="Genomic_DNA"/>
</dbReference>
<evidence type="ECO:0000256" key="1">
    <source>
        <dbReference type="SAM" id="MobiDB-lite"/>
    </source>
</evidence>
<sequence length="199" mass="22723">MEAATHAHTIGLPLNQAVAIHFERGELPDIYRPQDAIHYWLKAAGQWLRNRGVQMTFIWVIEQAIGTGIHVHILLHCPPQHQKEFFKKGRTSWLLKAGMSQKDKRTLHNQRVGPRGYEVGTASKYDHGSYQRQLKGALRYHLKAISPDQAAPRLTGSDKPFAELFGIEPEYSHPIYGRRASQSQNISKKARDKYHAKRA</sequence>
<dbReference type="AlphaFoldDB" id="A0A142W3Q2"/>
<dbReference type="Proteomes" id="UP000076234">
    <property type="component" value="Plasmid unnamed"/>
</dbReference>
<reference evidence="2 3" key="2">
    <citation type="journal article" date="2016" name="Genome Announc.">
        <title>Complete Genome Sequence of Sphingopyxis terrae Strain 203-1 (NBRC 111660), a Polyethylene Glycol Degrader.</title>
        <authorList>
            <person name="Ohtsubo Y."/>
            <person name="Nonoyama S."/>
            <person name="Nagata Y."/>
            <person name="Numata M."/>
            <person name="Tsuchikane K."/>
            <person name="Hosoyama A."/>
            <person name="Yamazoe A."/>
            <person name="Tsuda M."/>
            <person name="Fujita N."/>
            <person name="Kawai F."/>
        </authorList>
    </citation>
    <scope>NUCLEOTIDE SEQUENCE [LARGE SCALE GENOMIC DNA]</scope>
    <source>
        <strain evidence="2 3">203-1</strain>
        <plasmid evidence="3">Plasmid</plasmid>
    </source>
</reference>
<feature type="compositionally biased region" description="Basic residues" evidence="1">
    <location>
        <begin position="188"/>
        <end position="199"/>
    </location>
</feature>